<dbReference type="FunFam" id="1.10.1200.10:FF:000005">
    <property type="entry name" value="Nonribosomal peptide synthetase 1"/>
    <property type="match status" value="1"/>
</dbReference>
<dbReference type="InterPro" id="IPR020806">
    <property type="entry name" value="PKS_PP-bd"/>
</dbReference>
<reference evidence="5" key="1">
    <citation type="submission" date="2019-07" db="EMBL/GenBank/DDBJ databases">
        <title>Phylogenomic Reclassification of ATCC Bacillus Strains and Various Taxa within the Genus Bacillus.</title>
        <authorList>
            <person name="Riojas M.A."/>
            <person name="Frank A.M."/>
            <person name="Fenn S.L."/>
            <person name="King S."/>
            <person name="Brower S."/>
            <person name="Hazbon M.H."/>
        </authorList>
    </citation>
    <scope>NUCLEOTIDE SEQUENCE</scope>
    <source>
        <strain evidence="5">ATCC 27142</strain>
    </source>
</reference>
<dbReference type="InterPro" id="IPR009081">
    <property type="entry name" value="PP-bd_ACP"/>
</dbReference>
<proteinExistence type="predicted"/>
<accession>A0AAE4B9D1</accession>
<dbReference type="PROSITE" id="PS50075">
    <property type="entry name" value="CARRIER"/>
    <property type="match status" value="1"/>
</dbReference>
<dbReference type="InterPro" id="IPR036736">
    <property type="entry name" value="ACP-like_sf"/>
</dbReference>
<dbReference type="Gene3D" id="3.30.300.30">
    <property type="match status" value="1"/>
</dbReference>
<dbReference type="EMBL" id="VKQA01000105">
    <property type="protein sequence ID" value="MDR4252426.1"/>
    <property type="molecule type" value="Genomic_DNA"/>
</dbReference>
<evidence type="ECO:0000256" key="1">
    <source>
        <dbReference type="ARBA" id="ARBA00001957"/>
    </source>
</evidence>
<evidence type="ECO:0000313" key="6">
    <source>
        <dbReference type="Proteomes" id="UP001182042"/>
    </source>
</evidence>
<keyword evidence="2" id="KW-0596">Phosphopantetheine</keyword>
<feature type="domain" description="Carrier" evidence="4">
    <location>
        <begin position="38"/>
        <end position="113"/>
    </location>
</feature>
<feature type="non-terminal residue" evidence="5">
    <location>
        <position position="1"/>
    </location>
</feature>
<dbReference type="InterPro" id="IPR045851">
    <property type="entry name" value="AMP-bd_C_sf"/>
</dbReference>
<evidence type="ECO:0000259" key="4">
    <source>
        <dbReference type="PROSITE" id="PS50075"/>
    </source>
</evidence>
<evidence type="ECO:0000313" key="5">
    <source>
        <dbReference type="EMBL" id="MDR4252426.1"/>
    </source>
</evidence>
<dbReference type="SUPFAM" id="SSF47336">
    <property type="entry name" value="ACP-like"/>
    <property type="match status" value="1"/>
</dbReference>
<dbReference type="Pfam" id="PF00550">
    <property type="entry name" value="PP-binding"/>
    <property type="match status" value="1"/>
</dbReference>
<dbReference type="PANTHER" id="PTHR44845">
    <property type="entry name" value="CARRIER DOMAIN-CONTAINING PROTEIN"/>
    <property type="match status" value="1"/>
</dbReference>
<evidence type="ECO:0000256" key="2">
    <source>
        <dbReference type="ARBA" id="ARBA00022450"/>
    </source>
</evidence>
<dbReference type="Proteomes" id="UP001182042">
    <property type="component" value="Unassembled WGS sequence"/>
</dbReference>
<gene>
    <name evidence="5" type="ORF">FO508_19245</name>
</gene>
<keyword evidence="3" id="KW-0597">Phosphoprotein</keyword>
<feature type="non-terminal residue" evidence="5">
    <location>
        <position position="126"/>
    </location>
</feature>
<dbReference type="RefSeq" id="WP_309416445.1">
    <property type="nucleotide sequence ID" value="NZ_VKQA01000105.1"/>
</dbReference>
<name>A0AAE4B9D1_BACPU</name>
<dbReference type="AlphaFoldDB" id="A0AAE4B9D1"/>
<dbReference type="GO" id="GO:0031177">
    <property type="term" value="F:phosphopantetheine binding"/>
    <property type="evidence" value="ECO:0007669"/>
    <property type="project" value="InterPro"/>
</dbReference>
<dbReference type="SMART" id="SM00823">
    <property type="entry name" value="PKS_PP"/>
    <property type="match status" value="1"/>
</dbReference>
<evidence type="ECO:0000256" key="3">
    <source>
        <dbReference type="ARBA" id="ARBA00022553"/>
    </source>
</evidence>
<organism evidence="5 6">
    <name type="scientific">Bacillus pumilus</name>
    <name type="common">Bacillus mesentericus</name>
    <dbReference type="NCBI Taxonomy" id="1408"/>
    <lineage>
        <taxon>Bacteria</taxon>
        <taxon>Bacillati</taxon>
        <taxon>Bacillota</taxon>
        <taxon>Bacilli</taxon>
        <taxon>Bacillales</taxon>
        <taxon>Bacillaceae</taxon>
        <taxon>Bacillus</taxon>
    </lineage>
</organism>
<sequence>MIPASIINISQMPLTSSGKLDRFALPEPENNTSVTYMAPRTLIEADLAHIWEDVLNKQHIGIRDDFFQLGGQSLKAAALVSRIHKKLNVELPLSEVFSYPTVESMAVKLMSLKEHAFTQIEPADQR</sequence>
<comment type="cofactor">
    <cofactor evidence="1">
        <name>pantetheine 4'-phosphate</name>
        <dbReference type="ChEBI" id="CHEBI:47942"/>
    </cofactor>
</comment>
<dbReference type="SUPFAM" id="SSF56801">
    <property type="entry name" value="Acetyl-CoA synthetase-like"/>
    <property type="match status" value="1"/>
</dbReference>
<dbReference type="Gene3D" id="1.10.1200.10">
    <property type="entry name" value="ACP-like"/>
    <property type="match status" value="1"/>
</dbReference>
<protein>
    <recommendedName>
        <fullName evidence="4">Carrier domain-containing protein</fullName>
    </recommendedName>
</protein>
<comment type="caution">
    <text evidence="5">The sequence shown here is derived from an EMBL/GenBank/DDBJ whole genome shotgun (WGS) entry which is preliminary data.</text>
</comment>
<dbReference type="PANTHER" id="PTHR44845:SF7">
    <property type="entry name" value="PLIPASTATIN SYNTHASE SUBUNIT D"/>
    <property type="match status" value="1"/>
</dbReference>